<name>C5NYC3_9BACL</name>
<dbReference type="Proteomes" id="UP000006004">
    <property type="component" value="Unassembled WGS sequence"/>
</dbReference>
<comment type="caution">
    <text evidence="2">The sequence shown here is derived from an EMBL/GenBank/DDBJ whole genome shotgun (WGS) entry which is preliminary data.</text>
</comment>
<evidence type="ECO:0000313" key="3">
    <source>
        <dbReference type="Proteomes" id="UP000006004"/>
    </source>
</evidence>
<keyword evidence="1" id="KW-0472">Membrane</keyword>
<reference evidence="2" key="2">
    <citation type="submission" date="2009-06" db="EMBL/GenBank/DDBJ databases">
        <authorList>
            <person name="Sebastian Y."/>
            <person name="Madupu R."/>
            <person name="Durkin A.S."/>
            <person name="Torralba M."/>
            <person name="Methe B."/>
            <person name="Sutton G.G."/>
            <person name="Strausberg R.L."/>
            <person name="Nelson K.E."/>
        </authorList>
    </citation>
    <scope>NUCLEOTIDE SEQUENCE [LARGE SCALE GENOMIC DNA]</scope>
    <source>
        <strain evidence="2">ATCC 10379</strain>
    </source>
</reference>
<evidence type="ECO:0000313" key="2">
    <source>
        <dbReference type="EMBL" id="EER68005.1"/>
    </source>
</evidence>
<reference evidence="2" key="1">
    <citation type="submission" date="2009-01" db="EMBL/GenBank/DDBJ databases">
        <authorList>
            <person name="Fulton L."/>
            <person name="Clifton S."/>
            <person name="Chinwalla A.T."/>
            <person name="Mitreva M."/>
            <person name="Sodergren E."/>
            <person name="Weinstock G."/>
            <person name="Clifton S."/>
            <person name="Dooling D.J."/>
            <person name="Fulton B."/>
            <person name="Minx P."/>
            <person name="Pepin K.H."/>
            <person name="Johnson M."/>
            <person name="Bhonagiri V."/>
            <person name="Nash W.E."/>
            <person name="Mardis E.R."/>
            <person name="Wilson R.K."/>
        </authorList>
    </citation>
    <scope>NUCLEOTIDE SEQUENCE [LARGE SCALE GENOMIC DNA]</scope>
    <source>
        <strain evidence="2">ATCC 10379</strain>
    </source>
</reference>
<sequence>MNLEPGTLADWIGNVISFLGILVASFFTVRYYRKDNKKIWKLYKNS</sequence>
<keyword evidence="1" id="KW-0812">Transmembrane</keyword>
<accession>C5NYC3</accession>
<organism evidence="2 3">
    <name type="scientific">Gemella haemolysans ATCC 10379</name>
    <dbReference type="NCBI Taxonomy" id="546270"/>
    <lineage>
        <taxon>Bacteria</taxon>
        <taxon>Bacillati</taxon>
        <taxon>Bacillota</taxon>
        <taxon>Bacilli</taxon>
        <taxon>Bacillales</taxon>
        <taxon>Gemellaceae</taxon>
        <taxon>Gemella</taxon>
    </lineage>
</organism>
<gene>
    <name evidence="2" type="ORF">GEMHA0001_0461</name>
</gene>
<keyword evidence="3" id="KW-1185">Reference proteome</keyword>
<dbReference type="AlphaFoldDB" id="C5NYC3"/>
<keyword evidence="1" id="KW-1133">Transmembrane helix</keyword>
<proteinExistence type="predicted"/>
<protein>
    <submittedName>
        <fullName evidence="2">Uncharacterized protein</fullName>
    </submittedName>
</protein>
<dbReference type="EMBL" id="ACDZ02000014">
    <property type="protein sequence ID" value="EER68005.1"/>
    <property type="molecule type" value="Genomic_DNA"/>
</dbReference>
<evidence type="ECO:0000256" key="1">
    <source>
        <dbReference type="SAM" id="Phobius"/>
    </source>
</evidence>
<feature type="transmembrane region" description="Helical" evidence="1">
    <location>
        <begin position="12"/>
        <end position="32"/>
    </location>
</feature>